<feature type="region of interest" description="Disordered" evidence="1">
    <location>
        <begin position="422"/>
        <end position="560"/>
    </location>
</feature>
<reference evidence="2" key="2">
    <citation type="submission" date="2020-03" db="EMBL/GenBank/DDBJ databases">
        <authorList>
            <person name="Fu F.-F."/>
            <person name="Chen J."/>
        </authorList>
    </citation>
    <scope>NUCLEOTIDE SEQUENCE</scope>
    <source>
        <strain evidence="2">Lc1</strain>
    </source>
</reference>
<organism evidence="2 3">
    <name type="scientific">Colletotrichum gloeosporioides</name>
    <name type="common">Anthracnose fungus</name>
    <name type="synonym">Glomerella cingulata</name>
    <dbReference type="NCBI Taxonomy" id="474922"/>
    <lineage>
        <taxon>Eukaryota</taxon>
        <taxon>Fungi</taxon>
        <taxon>Dikarya</taxon>
        <taxon>Ascomycota</taxon>
        <taxon>Pezizomycotina</taxon>
        <taxon>Sordariomycetes</taxon>
        <taxon>Hypocreomycetidae</taxon>
        <taxon>Glomerellales</taxon>
        <taxon>Glomerellaceae</taxon>
        <taxon>Colletotrichum</taxon>
        <taxon>Colletotrichum gloeosporioides species complex</taxon>
    </lineage>
</organism>
<feature type="compositionally biased region" description="Basic and acidic residues" evidence="1">
    <location>
        <begin position="478"/>
        <end position="487"/>
    </location>
</feature>
<evidence type="ECO:0000313" key="3">
    <source>
        <dbReference type="Proteomes" id="UP000613401"/>
    </source>
</evidence>
<dbReference type="AlphaFoldDB" id="A0A8H4CY57"/>
<feature type="compositionally biased region" description="Basic residues" evidence="1">
    <location>
        <begin position="353"/>
        <end position="363"/>
    </location>
</feature>
<feature type="compositionally biased region" description="Low complexity" evidence="1">
    <location>
        <begin position="515"/>
        <end position="529"/>
    </location>
</feature>
<comment type="caution">
    <text evidence="2">The sequence shown here is derived from an EMBL/GenBank/DDBJ whole genome shotgun (WGS) entry which is preliminary data.</text>
</comment>
<keyword evidence="3" id="KW-1185">Reference proteome</keyword>
<protein>
    <submittedName>
        <fullName evidence="2">Uncharacterized protein</fullName>
    </submittedName>
</protein>
<feature type="compositionally biased region" description="Basic residues" evidence="1">
    <location>
        <begin position="499"/>
        <end position="509"/>
    </location>
</feature>
<proteinExistence type="predicted"/>
<name>A0A8H4CY57_COLGL</name>
<gene>
    <name evidence="2" type="ORF">GCG54_00009964</name>
</gene>
<dbReference type="EMBL" id="WVTB01000001">
    <property type="protein sequence ID" value="KAF3812278.1"/>
    <property type="molecule type" value="Genomic_DNA"/>
</dbReference>
<evidence type="ECO:0000256" key="1">
    <source>
        <dbReference type="SAM" id="MobiDB-lite"/>
    </source>
</evidence>
<feature type="region of interest" description="Disordered" evidence="1">
    <location>
        <begin position="342"/>
        <end position="376"/>
    </location>
</feature>
<evidence type="ECO:0000313" key="2">
    <source>
        <dbReference type="EMBL" id="KAF3812278.1"/>
    </source>
</evidence>
<dbReference type="GeneID" id="69017097"/>
<feature type="region of interest" description="Disordered" evidence="1">
    <location>
        <begin position="31"/>
        <end position="61"/>
    </location>
</feature>
<feature type="compositionally biased region" description="Basic and acidic residues" evidence="1">
    <location>
        <begin position="40"/>
        <end position="53"/>
    </location>
</feature>
<sequence length="584" mass="64385">MAPSGSDQLSKPFTKDERKILRRELRHLVKKNATTRKKLEKGIEDTKSFHPDEQQLQQESLVSISRRMRKKVEKFKLRQKRALADREQLYRLDPSSARASDIDFMKDMLANLDKGIASANSSKRKSPDEINEKSSLGWDSDSTSDSDNMVDDVDNHSTVEPDLGTPTKRVPRTVASRTEGETAEKSTDADEKTNSGVKDQNGEDKKQKKKRKKSKSFSAEDAELPQVQDSTDIVRKAKKHKRSKSLSVQEFGTLGDSKMSPGDDSTNAASDKKKLKKSKSLLVDKISKEIKNKQEQLEPASPQSTFDKKKVSTTVLEATNTAEKGDEDGALNDFEIVEMSNSSNGAAFNDKKQKMKRKNKKRSHPVDNDGGTSAPLIEDTAVVSGQITAAPPKQTQKGPTRVDPPAALAIFSDLRPRYNPFSGFQKRYSTQKAEPIFTPREKPSAKPSSSSAVESGQTWVLDTVGSRKKSNSVTMKIGKVETPHQTDQESPTPPSTKENKKKRGKPKKAKGPETSVAQPSASVSSVHASGNLVQSLHPGSHGKLAQLAAATGPAQRSPELQKKLAADRKMIAKERDAWKKIMKF</sequence>
<feature type="region of interest" description="Disordered" evidence="1">
    <location>
        <begin position="116"/>
        <end position="311"/>
    </location>
</feature>
<feature type="compositionally biased region" description="Basic and acidic residues" evidence="1">
    <location>
        <begin position="178"/>
        <end position="193"/>
    </location>
</feature>
<dbReference type="RefSeq" id="XP_045271437.1">
    <property type="nucleotide sequence ID" value="XM_045409900.1"/>
</dbReference>
<dbReference type="Proteomes" id="UP000613401">
    <property type="component" value="Unassembled WGS sequence"/>
</dbReference>
<accession>A0A8H4CY57</accession>
<feature type="compositionally biased region" description="Basic and acidic residues" evidence="1">
    <location>
        <begin position="285"/>
        <end position="296"/>
    </location>
</feature>
<reference evidence="2" key="1">
    <citation type="journal article" date="2020" name="Phytopathology">
        <title>Genome sequence and comparative analysis of Colletotrichum gloeosporioides isolated from Liriodendron leaves.</title>
        <authorList>
            <person name="Fu F.F."/>
            <person name="Hao Z."/>
            <person name="Wang P."/>
            <person name="Lu Y."/>
            <person name="Xue L.J."/>
            <person name="Wei G."/>
            <person name="Tian Y."/>
            <person name="Baishi H."/>
            <person name="Xu H."/>
            <person name="Shi J."/>
            <person name="Cheng T."/>
            <person name="Wang G."/>
            <person name="Yi Y."/>
            <person name="Chen J."/>
        </authorList>
    </citation>
    <scope>NUCLEOTIDE SEQUENCE</scope>
    <source>
        <strain evidence="2">Lc1</strain>
    </source>
</reference>
<feature type="compositionally biased region" description="Acidic residues" evidence="1">
    <location>
        <begin position="142"/>
        <end position="152"/>
    </location>
</feature>